<feature type="chain" id="PRO_5012470543" evidence="1">
    <location>
        <begin position="20"/>
        <end position="216"/>
    </location>
</feature>
<dbReference type="Proteomes" id="UP000219338">
    <property type="component" value="Unassembled WGS sequence"/>
</dbReference>
<dbReference type="AlphaFoldDB" id="A0A284REK8"/>
<reference evidence="3" key="1">
    <citation type="journal article" date="2017" name="Nat. Ecol. Evol.">
        <title>Genome expansion and lineage-specific genetic innovations in the forest pathogenic fungi Armillaria.</title>
        <authorList>
            <person name="Sipos G."/>
            <person name="Prasanna A.N."/>
            <person name="Walter M.C."/>
            <person name="O'Connor E."/>
            <person name="Balint B."/>
            <person name="Krizsan K."/>
            <person name="Kiss B."/>
            <person name="Hess J."/>
            <person name="Varga T."/>
            <person name="Slot J."/>
            <person name="Riley R."/>
            <person name="Boka B."/>
            <person name="Rigling D."/>
            <person name="Barry K."/>
            <person name="Lee J."/>
            <person name="Mihaltcheva S."/>
            <person name="LaButti K."/>
            <person name="Lipzen A."/>
            <person name="Waldron R."/>
            <person name="Moloney N.M."/>
            <person name="Sperisen C."/>
            <person name="Kredics L."/>
            <person name="Vagvoelgyi C."/>
            <person name="Patrignani A."/>
            <person name="Fitzpatrick D."/>
            <person name="Nagy I."/>
            <person name="Doyle S."/>
            <person name="Anderson J.B."/>
            <person name="Grigoriev I.V."/>
            <person name="Gueldener U."/>
            <person name="Muensterkoetter M."/>
            <person name="Nagy L.G."/>
        </authorList>
    </citation>
    <scope>NUCLEOTIDE SEQUENCE [LARGE SCALE GENOMIC DNA]</scope>
    <source>
        <strain evidence="3">C18/9</strain>
    </source>
</reference>
<evidence type="ECO:0000313" key="3">
    <source>
        <dbReference type="Proteomes" id="UP000219338"/>
    </source>
</evidence>
<dbReference type="PROSITE" id="PS51257">
    <property type="entry name" value="PROKAR_LIPOPROTEIN"/>
    <property type="match status" value="1"/>
</dbReference>
<keyword evidence="3" id="KW-1185">Reference proteome</keyword>
<dbReference type="OrthoDB" id="2581067at2759"/>
<name>A0A284REK8_ARMOS</name>
<protein>
    <submittedName>
        <fullName evidence="2">Uncharacterized protein</fullName>
    </submittedName>
</protein>
<dbReference type="EMBL" id="FUEG01000008">
    <property type="protein sequence ID" value="SJL07186.1"/>
    <property type="molecule type" value="Genomic_DNA"/>
</dbReference>
<organism evidence="2 3">
    <name type="scientific">Armillaria ostoyae</name>
    <name type="common">Armillaria root rot fungus</name>
    <dbReference type="NCBI Taxonomy" id="47428"/>
    <lineage>
        <taxon>Eukaryota</taxon>
        <taxon>Fungi</taxon>
        <taxon>Dikarya</taxon>
        <taxon>Basidiomycota</taxon>
        <taxon>Agaricomycotina</taxon>
        <taxon>Agaricomycetes</taxon>
        <taxon>Agaricomycetidae</taxon>
        <taxon>Agaricales</taxon>
        <taxon>Marasmiineae</taxon>
        <taxon>Physalacriaceae</taxon>
        <taxon>Armillaria</taxon>
    </lineage>
</organism>
<keyword evidence="1" id="KW-0732">Signal</keyword>
<accession>A0A284REK8</accession>
<dbReference type="OMA" id="SCITHSY"/>
<feature type="signal peptide" evidence="1">
    <location>
        <begin position="1"/>
        <end position="19"/>
    </location>
</feature>
<evidence type="ECO:0000256" key="1">
    <source>
        <dbReference type="SAM" id="SignalP"/>
    </source>
</evidence>
<proteinExistence type="predicted"/>
<sequence length="216" mass="23370">MLSHRCTLSLLYLATLASCITHSYFMIKEPREGAQWSNDAVNVLSWEKGVWDGVTHFDIEMTRLSEDGITYIAYNVPSQPYSPTSLNIYLEDVPTGDDYFMLFINSTHGVMHCLSAKFSIVNATAASASSSVTPDSSIPTVTGELGGVEGGERAGVWWGGIGSGSSGGCDDGAMVTYIPFLNEACIPWTLKISVVSRRVPPIITADYRQKEGDGLL</sequence>
<evidence type="ECO:0000313" key="2">
    <source>
        <dbReference type="EMBL" id="SJL07186.1"/>
    </source>
</evidence>
<gene>
    <name evidence="2" type="ORF">ARMOST_10529</name>
</gene>